<gene>
    <name evidence="2" type="ORF">H8709_00570</name>
</gene>
<keyword evidence="3" id="KW-1185">Reference proteome</keyword>
<dbReference type="RefSeq" id="WP_262396428.1">
    <property type="nucleotide sequence ID" value="NZ_JACRTC010000001.1"/>
</dbReference>
<dbReference type="SUPFAM" id="SSF47413">
    <property type="entry name" value="lambda repressor-like DNA-binding domains"/>
    <property type="match status" value="1"/>
</dbReference>
<dbReference type="PROSITE" id="PS50943">
    <property type="entry name" value="HTH_CROC1"/>
    <property type="match status" value="1"/>
</dbReference>
<dbReference type="InterPro" id="IPR001387">
    <property type="entry name" value="Cro/C1-type_HTH"/>
</dbReference>
<dbReference type="Pfam" id="PF01381">
    <property type="entry name" value="HTH_3"/>
    <property type="match status" value="1"/>
</dbReference>
<dbReference type="GO" id="GO:0003677">
    <property type="term" value="F:DNA binding"/>
    <property type="evidence" value="ECO:0007669"/>
    <property type="project" value="InterPro"/>
</dbReference>
<dbReference type="EMBL" id="JACRTC010000001">
    <property type="protein sequence ID" value="MBC8569322.1"/>
    <property type="molecule type" value="Genomic_DNA"/>
</dbReference>
<proteinExistence type="predicted"/>
<evidence type="ECO:0000313" key="2">
    <source>
        <dbReference type="EMBL" id="MBC8569322.1"/>
    </source>
</evidence>
<dbReference type="Gene3D" id="1.10.260.40">
    <property type="entry name" value="lambda repressor-like DNA-binding domains"/>
    <property type="match status" value="1"/>
</dbReference>
<evidence type="ECO:0000259" key="1">
    <source>
        <dbReference type="PROSITE" id="PS50943"/>
    </source>
</evidence>
<sequence length="70" mass="7981">MLVRRRSELGYTQEHVAEKCNISARQYQAWEKGDCLPTLPHAIQLAIVLDFSLDSLKKEVNLDAVSLPRD</sequence>
<protein>
    <submittedName>
        <fullName evidence="2">Helix-turn-helix transcriptional regulator</fullName>
    </submittedName>
</protein>
<comment type="caution">
    <text evidence="2">The sequence shown here is derived from an EMBL/GenBank/DDBJ whole genome shotgun (WGS) entry which is preliminary data.</text>
</comment>
<dbReference type="SMART" id="SM00530">
    <property type="entry name" value="HTH_XRE"/>
    <property type="match status" value="1"/>
</dbReference>
<feature type="domain" description="HTH cro/C1-type" evidence="1">
    <location>
        <begin position="2"/>
        <end position="56"/>
    </location>
</feature>
<reference evidence="2" key="1">
    <citation type="submission" date="2020-08" db="EMBL/GenBank/DDBJ databases">
        <title>Genome public.</title>
        <authorList>
            <person name="Liu C."/>
            <person name="Sun Q."/>
        </authorList>
    </citation>
    <scope>NUCLEOTIDE SEQUENCE</scope>
    <source>
        <strain evidence="2">NSJ-54</strain>
    </source>
</reference>
<dbReference type="InterPro" id="IPR010982">
    <property type="entry name" value="Lambda_DNA-bd_dom_sf"/>
</dbReference>
<organism evidence="2 3">
    <name type="scientific">Zongyangia hominis</name>
    <dbReference type="NCBI Taxonomy" id="2763677"/>
    <lineage>
        <taxon>Bacteria</taxon>
        <taxon>Bacillati</taxon>
        <taxon>Bacillota</taxon>
        <taxon>Clostridia</taxon>
        <taxon>Eubacteriales</taxon>
        <taxon>Oscillospiraceae</taxon>
        <taxon>Zongyangia</taxon>
    </lineage>
</organism>
<dbReference type="Proteomes" id="UP000660861">
    <property type="component" value="Unassembled WGS sequence"/>
</dbReference>
<accession>A0A926ECN5</accession>
<dbReference type="AlphaFoldDB" id="A0A926ECN5"/>
<dbReference type="CDD" id="cd00093">
    <property type="entry name" value="HTH_XRE"/>
    <property type="match status" value="1"/>
</dbReference>
<evidence type="ECO:0000313" key="3">
    <source>
        <dbReference type="Proteomes" id="UP000660861"/>
    </source>
</evidence>
<name>A0A926ECN5_9FIRM</name>